<sequence length="257" mass="28383">MYETIRYEIKDKVGWLTLNRPEKLNAITNTMNQEIIDVLKKVENNNQVRVLVITGAGKAFCSGEDISSLQADMNLGEIIKSRYKPMMEKLAQVEKPVVASVNGAAAGAGFSLALACDFRIASEKASFMEAFIHIGLIPDSGNLYYLPRIVGLAKALELAILGEKLKADEAKRLGIVTKVVKPNELEKETAAFAERLANMPTKAIGLIKRYMQKSFETNLSNMLDYEAYGQEIAGGTEDYVEGVQAFLAKRSPEYKGY</sequence>
<comment type="caution">
    <text evidence="3">The sequence shown here is derived from an EMBL/GenBank/DDBJ whole genome shotgun (WGS) entry which is preliminary data.</text>
</comment>
<comment type="similarity">
    <text evidence="1 2">Belongs to the enoyl-CoA hydratase/isomerase family.</text>
</comment>
<reference evidence="4" key="1">
    <citation type="submission" date="2015-07" db="EMBL/GenBank/DDBJ databases">
        <title>Fjat-10053 dsm26.</title>
        <authorList>
            <person name="Liu B."/>
            <person name="Wang J."/>
            <person name="Zhu Y."/>
            <person name="Liu G."/>
            <person name="Chen Q."/>
            <person name="Chen Z."/>
            <person name="Lan J."/>
            <person name="Che J."/>
            <person name="Ge C."/>
            <person name="Shi H."/>
            <person name="Pan Z."/>
            <person name="Liu X."/>
        </authorList>
    </citation>
    <scope>NUCLEOTIDE SEQUENCE [LARGE SCALE GENOMIC DNA]</scope>
    <source>
        <strain evidence="4">DSM 26</strain>
    </source>
</reference>
<dbReference type="Gene3D" id="1.10.12.10">
    <property type="entry name" value="Lyase 2-enoyl-coa Hydratase, Chain A, domain 2"/>
    <property type="match status" value="1"/>
</dbReference>
<dbReference type="AlphaFoldDB" id="A0A0L0QLG5"/>
<evidence type="ECO:0000313" key="3">
    <source>
        <dbReference type="EMBL" id="KNE19465.1"/>
    </source>
</evidence>
<proteinExistence type="inferred from homology"/>
<dbReference type="CDD" id="cd06558">
    <property type="entry name" value="crotonase-like"/>
    <property type="match status" value="1"/>
</dbReference>
<evidence type="ECO:0000256" key="1">
    <source>
        <dbReference type="ARBA" id="ARBA00005254"/>
    </source>
</evidence>
<dbReference type="InterPro" id="IPR018376">
    <property type="entry name" value="Enoyl-CoA_hyd/isom_CS"/>
</dbReference>
<name>A0A0L0QLG5_VIRPA</name>
<evidence type="ECO:0000313" key="4">
    <source>
        <dbReference type="Proteomes" id="UP000036780"/>
    </source>
</evidence>
<dbReference type="Gene3D" id="3.90.226.10">
    <property type="entry name" value="2-enoyl-CoA Hydratase, Chain A, domain 1"/>
    <property type="match status" value="1"/>
</dbReference>
<gene>
    <name evidence="3" type="ORF">AFK71_13320</name>
</gene>
<dbReference type="GeneID" id="66871531"/>
<dbReference type="GO" id="GO:0003824">
    <property type="term" value="F:catalytic activity"/>
    <property type="evidence" value="ECO:0007669"/>
    <property type="project" value="InterPro"/>
</dbReference>
<dbReference type="PATRIC" id="fig|1473.5.peg.1265"/>
<dbReference type="InterPro" id="IPR001753">
    <property type="entry name" value="Enoyl-CoA_hydra/iso"/>
</dbReference>
<evidence type="ECO:0000256" key="2">
    <source>
        <dbReference type="RuleBase" id="RU003707"/>
    </source>
</evidence>
<accession>A0A0L0QLG5</accession>
<dbReference type="EMBL" id="LGTO01000007">
    <property type="protein sequence ID" value="KNE19465.1"/>
    <property type="molecule type" value="Genomic_DNA"/>
</dbReference>
<protein>
    <submittedName>
        <fullName evidence="3">Enoyl-CoA hydratase</fullName>
    </submittedName>
</protein>
<dbReference type="RefSeq" id="WP_050351999.1">
    <property type="nucleotide sequence ID" value="NZ_CP073011.1"/>
</dbReference>
<dbReference type="Proteomes" id="UP000036780">
    <property type="component" value="Unassembled WGS sequence"/>
</dbReference>
<dbReference type="InterPro" id="IPR014748">
    <property type="entry name" value="Enoyl-CoA_hydra_C"/>
</dbReference>
<dbReference type="Pfam" id="PF00378">
    <property type="entry name" value="ECH_1"/>
    <property type="match status" value="1"/>
</dbReference>
<organism evidence="3 4">
    <name type="scientific">Virgibacillus pantothenticus</name>
    <dbReference type="NCBI Taxonomy" id="1473"/>
    <lineage>
        <taxon>Bacteria</taxon>
        <taxon>Bacillati</taxon>
        <taxon>Bacillota</taxon>
        <taxon>Bacilli</taxon>
        <taxon>Bacillales</taxon>
        <taxon>Bacillaceae</taxon>
        <taxon>Virgibacillus</taxon>
    </lineage>
</organism>
<dbReference type="PANTHER" id="PTHR43459:SF1">
    <property type="entry name" value="EG:BACN32G11.4 PROTEIN"/>
    <property type="match status" value="1"/>
</dbReference>
<dbReference type="OrthoDB" id="9775794at2"/>
<dbReference type="InterPro" id="IPR029045">
    <property type="entry name" value="ClpP/crotonase-like_dom_sf"/>
</dbReference>
<keyword evidence="4" id="KW-1185">Reference proteome</keyword>
<dbReference type="SUPFAM" id="SSF52096">
    <property type="entry name" value="ClpP/crotonase"/>
    <property type="match status" value="1"/>
</dbReference>
<dbReference type="PROSITE" id="PS00166">
    <property type="entry name" value="ENOYL_COA_HYDRATASE"/>
    <property type="match status" value="1"/>
</dbReference>
<dbReference type="PANTHER" id="PTHR43459">
    <property type="entry name" value="ENOYL-COA HYDRATASE"/>
    <property type="match status" value="1"/>
</dbReference>